<comment type="pathway">
    <text evidence="1 7">Carbohydrate degradation; pentose phosphate pathway; D-ribulose 5-phosphate from D-glucose 6-phosphate (oxidative stage): step 1/3.</text>
</comment>
<gene>
    <name evidence="7" type="primary">zwf</name>
    <name evidence="10" type="ORF">AVDCRST_MAG74-3599</name>
</gene>
<feature type="domain" description="Glucose-6-phosphate dehydrogenase C-terminal" evidence="9">
    <location>
        <begin position="187"/>
        <end position="486"/>
    </location>
</feature>
<comment type="similarity">
    <text evidence="2 7">Belongs to the glucose-6-phosphate dehydrogenase family.</text>
</comment>
<dbReference type="Pfam" id="PF02781">
    <property type="entry name" value="G6PD_C"/>
    <property type="match status" value="1"/>
</dbReference>
<dbReference type="PIRSF" id="PIRSF000110">
    <property type="entry name" value="G6PD"/>
    <property type="match status" value="1"/>
</dbReference>
<evidence type="ECO:0000313" key="10">
    <source>
        <dbReference type="EMBL" id="CAA9429619.1"/>
    </source>
</evidence>
<feature type="binding site" evidence="7">
    <location>
        <begin position="5"/>
        <end position="12"/>
    </location>
    <ligand>
        <name>NADP(+)</name>
        <dbReference type="ChEBI" id="CHEBI:58349"/>
    </ligand>
</feature>
<feature type="binding site" evidence="7">
    <location>
        <position position="176"/>
    </location>
    <ligand>
        <name>substrate</name>
    </ligand>
</feature>
<dbReference type="GO" id="GO:0050661">
    <property type="term" value="F:NADP binding"/>
    <property type="evidence" value="ECO:0007669"/>
    <property type="project" value="UniProtKB-UniRule"/>
</dbReference>
<evidence type="ECO:0000256" key="5">
    <source>
        <dbReference type="ARBA" id="ARBA00023002"/>
    </source>
</evidence>
<dbReference type="InterPro" id="IPR001282">
    <property type="entry name" value="G6P_DH"/>
</dbReference>
<feature type="binding site" evidence="7">
    <location>
        <position position="180"/>
    </location>
    <ligand>
        <name>substrate</name>
    </ligand>
</feature>
<evidence type="ECO:0000256" key="7">
    <source>
        <dbReference type="HAMAP-Rule" id="MF_00966"/>
    </source>
</evidence>
<dbReference type="InterPro" id="IPR019796">
    <property type="entry name" value="G6P_DH_AS"/>
</dbReference>
<dbReference type="HAMAP" id="MF_00966">
    <property type="entry name" value="G6PD"/>
    <property type="match status" value="1"/>
</dbReference>
<dbReference type="SUPFAM" id="SSF55347">
    <property type="entry name" value="Glyceraldehyde-3-phosphate dehydrogenase-like, C-terminal domain"/>
    <property type="match status" value="1"/>
</dbReference>
<sequence length="494" mass="56739">MVIFGATGDLTKRKLFPALYNLAKDGFLPENFAVIAVGRQELETDDFRHQIIADLKEFIETPDKKLIEWFEERTYYTGGDFDDDKKLFTDIKDLLREVCQKHDIPENFFYYLATPPQLFANVAGKIHKNGLSKEEEGHWRRFIFEKPFGRDIESAKKLNRELGKILNERQIYRIDHYLGKETVQNILVFRFGNSIFEPIWNRNFIDHVQITVSEELGVETRGGYYDKAGALRDMIPNHIFQLITLTAMEPPVSFEADAVRDEQSKILHAIQPFAPEDVLHNAVRGQYGAGEIEEKKSAAYRSEQSVALQSNTETFAALKLSIDNWRWADVPFYIRTGKRLPAKRTDVTIQFKKAPLMLFRGTSVEKLTTNRLVIHVQPNEGITLHFGAKIPGPIVNMGTVDMDFDYVDHFGEQISTGYERLLYDCMTGDATLFQRADMVEASWQVVSPILDVWQAIPARDFPNYEAGTWGPADADELLAKDGRKWRNTIEVIEK</sequence>
<dbReference type="SUPFAM" id="SSF51735">
    <property type="entry name" value="NAD(P)-binding Rossmann-fold domains"/>
    <property type="match status" value="1"/>
</dbReference>
<evidence type="ECO:0000256" key="4">
    <source>
        <dbReference type="ARBA" id="ARBA00022857"/>
    </source>
</evidence>
<dbReference type="AlphaFoldDB" id="A0A6J4PZ12"/>
<dbReference type="InterPro" id="IPR022675">
    <property type="entry name" value="G6P_DH_C"/>
</dbReference>
<keyword evidence="4 7" id="KW-0521">NADP</keyword>
<dbReference type="GO" id="GO:0006006">
    <property type="term" value="P:glucose metabolic process"/>
    <property type="evidence" value="ECO:0007669"/>
    <property type="project" value="UniProtKB-KW"/>
</dbReference>
<organism evidence="10">
    <name type="scientific">uncultured Pyrinomonadaceae bacterium</name>
    <dbReference type="NCBI Taxonomy" id="2283094"/>
    <lineage>
        <taxon>Bacteria</taxon>
        <taxon>Pseudomonadati</taxon>
        <taxon>Acidobacteriota</taxon>
        <taxon>Blastocatellia</taxon>
        <taxon>Blastocatellales</taxon>
        <taxon>Pyrinomonadaceae</taxon>
        <taxon>environmental samples</taxon>
    </lineage>
</organism>
<dbReference type="GO" id="GO:0004345">
    <property type="term" value="F:glucose-6-phosphate dehydrogenase activity"/>
    <property type="evidence" value="ECO:0007669"/>
    <property type="project" value="UniProtKB-UniRule"/>
</dbReference>
<evidence type="ECO:0000259" key="8">
    <source>
        <dbReference type="Pfam" id="PF00479"/>
    </source>
</evidence>
<dbReference type="Pfam" id="PF00479">
    <property type="entry name" value="G6PD_N"/>
    <property type="match status" value="1"/>
</dbReference>
<dbReference type="PROSITE" id="PS00069">
    <property type="entry name" value="G6P_DEHYDROGENASE"/>
    <property type="match status" value="1"/>
</dbReference>
<dbReference type="Gene3D" id="3.40.50.720">
    <property type="entry name" value="NAD(P)-binding Rossmann-like Domain"/>
    <property type="match status" value="1"/>
</dbReference>
<evidence type="ECO:0000256" key="2">
    <source>
        <dbReference type="ARBA" id="ARBA00009975"/>
    </source>
</evidence>
<comment type="catalytic activity">
    <reaction evidence="7">
        <text>D-glucose 6-phosphate + NADP(+) = 6-phospho-D-glucono-1,5-lactone + NADPH + H(+)</text>
        <dbReference type="Rhea" id="RHEA:15841"/>
        <dbReference type="ChEBI" id="CHEBI:15378"/>
        <dbReference type="ChEBI" id="CHEBI:57783"/>
        <dbReference type="ChEBI" id="CHEBI:57955"/>
        <dbReference type="ChEBI" id="CHEBI:58349"/>
        <dbReference type="ChEBI" id="CHEBI:61548"/>
        <dbReference type="EC" id="1.1.1.49"/>
    </reaction>
</comment>
<dbReference type="EC" id="1.1.1.49" evidence="7"/>
<dbReference type="InterPro" id="IPR022674">
    <property type="entry name" value="G6P_DH_NAD-bd"/>
</dbReference>
<keyword evidence="5 7" id="KW-0560">Oxidoreductase</keyword>
<dbReference type="PANTHER" id="PTHR23429">
    <property type="entry name" value="GLUCOSE-6-PHOSPHATE 1-DEHYDROGENASE G6PD"/>
    <property type="match status" value="1"/>
</dbReference>
<dbReference type="GO" id="GO:0009051">
    <property type="term" value="P:pentose-phosphate shunt, oxidative branch"/>
    <property type="evidence" value="ECO:0007669"/>
    <property type="project" value="TreeGrafter"/>
</dbReference>
<evidence type="ECO:0000256" key="6">
    <source>
        <dbReference type="ARBA" id="ARBA00023277"/>
    </source>
</evidence>
<feature type="binding site" evidence="7">
    <location>
        <position position="343"/>
    </location>
    <ligand>
        <name>substrate</name>
    </ligand>
</feature>
<accession>A0A6J4PZ12</accession>
<proteinExistence type="inferred from homology"/>
<evidence type="ECO:0000256" key="1">
    <source>
        <dbReference type="ARBA" id="ARBA00004937"/>
    </source>
</evidence>
<feature type="binding site" evidence="7">
    <location>
        <position position="233"/>
    </location>
    <ligand>
        <name>substrate</name>
    </ligand>
</feature>
<feature type="binding site" evidence="7">
    <location>
        <position position="39"/>
    </location>
    <ligand>
        <name>NADP(+)</name>
        <dbReference type="ChEBI" id="CHEBI:58349"/>
    </ligand>
</feature>
<dbReference type="NCBIfam" id="TIGR00871">
    <property type="entry name" value="zwf"/>
    <property type="match status" value="1"/>
</dbReference>
<reference evidence="10" key="1">
    <citation type="submission" date="2020-02" db="EMBL/GenBank/DDBJ databases">
        <authorList>
            <person name="Meier V. D."/>
        </authorList>
    </citation>
    <scope>NUCLEOTIDE SEQUENCE</scope>
    <source>
        <strain evidence="10">AVDCRST_MAG74</strain>
    </source>
</reference>
<evidence type="ECO:0000259" key="9">
    <source>
        <dbReference type="Pfam" id="PF02781"/>
    </source>
</evidence>
<keyword evidence="3 7" id="KW-0313">Glucose metabolism</keyword>
<protein>
    <recommendedName>
        <fullName evidence="7">Glucose-6-phosphate 1-dehydrogenase</fullName>
        <shortName evidence="7">G6PD</shortName>
        <ecNumber evidence="7">1.1.1.49</ecNumber>
    </recommendedName>
</protein>
<feature type="binding site" evidence="7">
    <location>
        <position position="214"/>
    </location>
    <ligand>
        <name>substrate</name>
    </ligand>
</feature>
<comment type="function">
    <text evidence="7">Catalyzes the oxidation of glucose 6-phosphate to 6-phosphogluconolactone.</text>
</comment>
<dbReference type="PRINTS" id="PR00079">
    <property type="entry name" value="G6PDHDRGNASE"/>
</dbReference>
<feature type="binding site" evidence="7">
    <location>
        <position position="338"/>
    </location>
    <ligand>
        <name>substrate</name>
    </ligand>
</feature>
<feature type="active site" description="Proton acceptor" evidence="7">
    <location>
        <position position="238"/>
    </location>
</feature>
<evidence type="ECO:0000256" key="3">
    <source>
        <dbReference type="ARBA" id="ARBA00022526"/>
    </source>
</evidence>
<dbReference type="Gene3D" id="3.30.360.10">
    <property type="entry name" value="Dihydrodipicolinate Reductase, domain 2"/>
    <property type="match status" value="1"/>
</dbReference>
<feature type="domain" description="Glucose-6-phosphate dehydrogenase NAD-binding" evidence="8">
    <location>
        <begin position="2"/>
        <end position="185"/>
    </location>
</feature>
<feature type="binding site" evidence="7">
    <location>
        <begin position="80"/>
        <end position="81"/>
    </location>
    <ligand>
        <name>NADP(+)</name>
        <dbReference type="ChEBI" id="CHEBI:58349"/>
    </ligand>
</feature>
<dbReference type="InterPro" id="IPR036291">
    <property type="entry name" value="NAD(P)-bd_dom_sf"/>
</dbReference>
<dbReference type="UniPathway" id="UPA00115">
    <property type="reaction ID" value="UER00408"/>
</dbReference>
<feature type="binding site" evidence="7">
    <location>
        <position position="146"/>
    </location>
    <ligand>
        <name>NADP(+)</name>
        <dbReference type="ChEBI" id="CHEBI:58349"/>
    </ligand>
</feature>
<dbReference type="GO" id="GO:0005829">
    <property type="term" value="C:cytosol"/>
    <property type="evidence" value="ECO:0007669"/>
    <property type="project" value="TreeGrafter"/>
</dbReference>
<dbReference type="PANTHER" id="PTHR23429:SF0">
    <property type="entry name" value="GLUCOSE-6-PHOSPHATE 1-DEHYDROGENASE"/>
    <property type="match status" value="1"/>
</dbReference>
<dbReference type="EMBL" id="CADCUR010000300">
    <property type="protein sequence ID" value="CAA9429619.1"/>
    <property type="molecule type" value="Genomic_DNA"/>
</dbReference>
<keyword evidence="6 7" id="KW-0119">Carbohydrate metabolism</keyword>
<name>A0A6J4PZ12_9BACT</name>